<feature type="transmembrane region" description="Helical" evidence="1">
    <location>
        <begin position="56"/>
        <end position="74"/>
    </location>
</feature>
<reference evidence="2 3" key="2">
    <citation type="journal article" date="2024" name="Int. J. Syst. Evol. Microbiol.">
        <title>Promethearchaeum syntrophicum gen. nov., sp. nov., an anaerobic, obligately syntrophic archaeon, the first isolate of the lineage 'Asgard' archaea, and proposal of the new archaeal phylum Promethearchaeota phyl. nov. and kingdom Promethearchaeati regn. nov.</title>
        <authorList>
            <person name="Imachi H."/>
            <person name="Nobu M.K."/>
            <person name="Kato S."/>
            <person name="Takaki Y."/>
            <person name="Miyazaki M."/>
            <person name="Miyata M."/>
            <person name="Ogawara M."/>
            <person name="Saito Y."/>
            <person name="Sakai S."/>
            <person name="Tahara Y.O."/>
            <person name="Takano Y."/>
            <person name="Tasumi E."/>
            <person name="Uematsu K."/>
            <person name="Yoshimura T."/>
            <person name="Itoh T."/>
            <person name="Ohkuma M."/>
            <person name="Takai K."/>
        </authorList>
    </citation>
    <scope>NUCLEOTIDE SEQUENCE [LARGE SCALE GENOMIC DNA]</scope>
    <source>
        <strain evidence="2 3">MK-D1</strain>
    </source>
</reference>
<dbReference type="PROSITE" id="PS50244">
    <property type="entry name" value="S5A_REDUCTASE"/>
    <property type="match status" value="1"/>
</dbReference>
<dbReference type="Pfam" id="PF06966">
    <property type="entry name" value="DUF1295"/>
    <property type="match status" value="1"/>
</dbReference>
<feature type="transmembrane region" description="Helical" evidence="1">
    <location>
        <begin position="105"/>
        <end position="129"/>
    </location>
</feature>
<name>A0A5B9DF60_9ARCH</name>
<organism evidence="2 3">
    <name type="scientific">Promethearchaeum syntrophicum</name>
    <dbReference type="NCBI Taxonomy" id="2594042"/>
    <lineage>
        <taxon>Archaea</taxon>
        <taxon>Promethearchaeati</taxon>
        <taxon>Promethearchaeota</taxon>
        <taxon>Promethearchaeia</taxon>
        <taxon>Promethearchaeales</taxon>
        <taxon>Promethearchaeaceae</taxon>
        <taxon>Promethearchaeum</taxon>
    </lineage>
</organism>
<feature type="transmembrane region" description="Helical" evidence="1">
    <location>
        <begin position="211"/>
        <end position="233"/>
    </location>
</feature>
<dbReference type="Gene3D" id="1.20.120.1630">
    <property type="match status" value="1"/>
</dbReference>
<accession>A0A5B9DF60</accession>
<dbReference type="PANTHER" id="PTHR32251">
    <property type="entry name" value="3-OXO-5-ALPHA-STEROID 4-DEHYDROGENASE"/>
    <property type="match status" value="1"/>
</dbReference>
<dbReference type="KEGG" id="psyt:DSAG12_03267"/>
<reference evidence="2 3" key="1">
    <citation type="journal article" date="2020" name="Nature">
        <title>Isolation of an archaeon at the prokaryote-eukaryote interface.</title>
        <authorList>
            <person name="Imachi H."/>
            <person name="Nobu M.K."/>
            <person name="Nakahara N."/>
            <person name="Morono Y."/>
            <person name="Ogawara M."/>
            <person name="Takaki Y."/>
            <person name="Takano Y."/>
            <person name="Uematsu K."/>
            <person name="Ikuta T."/>
            <person name="Ito M."/>
            <person name="Matsui Y."/>
            <person name="Miyazaki M."/>
            <person name="Murata K."/>
            <person name="Saito Y."/>
            <person name="Sakai S."/>
            <person name="Song C."/>
            <person name="Tasumi E."/>
            <person name="Yamanaka Y."/>
            <person name="Yamaguchi T."/>
            <person name="Kamagata Y."/>
            <person name="Tamaki H."/>
            <person name="Takai K."/>
        </authorList>
    </citation>
    <scope>NUCLEOTIDE SEQUENCE [LARGE SCALE GENOMIC DNA]</scope>
    <source>
        <strain evidence="2 3">MK-D1</strain>
    </source>
</reference>
<protein>
    <submittedName>
        <fullName evidence="2">DUF1295 domain-containing protein</fullName>
    </submittedName>
</protein>
<dbReference type="AlphaFoldDB" id="A0A5B9DF60"/>
<feature type="transmembrane region" description="Helical" evidence="1">
    <location>
        <begin position="31"/>
        <end position="50"/>
    </location>
</feature>
<keyword evidence="1" id="KW-1133">Transmembrane helix</keyword>
<evidence type="ECO:0000313" key="2">
    <source>
        <dbReference type="EMBL" id="QEE17430.1"/>
    </source>
</evidence>
<dbReference type="PANTHER" id="PTHR32251:SF17">
    <property type="entry name" value="STEROID 5-ALPHA REDUCTASE C-TERMINAL DOMAIN-CONTAINING PROTEIN"/>
    <property type="match status" value="1"/>
</dbReference>
<keyword evidence="1" id="KW-0812">Transmembrane</keyword>
<feature type="transmembrane region" description="Helical" evidence="1">
    <location>
        <begin position="135"/>
        <end position="153"/>
    </location>
</feature>
<keyword evidence="3" id="KW-1185">Reference proteome</keyword>
<dbReference type="InterPro" id="IPR010721">
    <property type="entry name" value="UstE-like"/>
</dbReference>
<evidence type="ECO:0000313" key="3">
    <source>
        <dbReference type="Proteomes" id="UP000321408"/>
    </source>
</evidence>
<dbReference type="Proteomes" id="UP000321408">
    <property type="component" value="Chromosome"/>
</dbReference>
<keyword evidence="1" id="KW-0472">Membrane</keyword>
<evidence type="ECO:0000256" key="1">
    <source>
        <dbReference type="SAM" id="Phobius"/>
    </source>
</evidence>
<feature type="transmembrane region" description="Helical" evidence="1">
    <location>
        <begin position="6"/>
        <end position="24"/>
    </location>
</feature>
<gene>
    <name evidence="2" type="ORF">DSAG12_03267</name>
</gene>
<dbReference type="GO" id="GO:0016020">
    <property type="term" value="C:membrane"/>
    <property type="evidence" value="ECO:0007669"/>
    <property type="project" value="TreeGrafter"/>
</dbReference>
<dbReference type="EMBL" id="CP042905">
    <property type="protein sequence ID" value="QEE17430.1"/>
    <property type="molecule type" value="Genomic_DNA"/>
</dbReference>
<proteinExistence type="predicted"/>
<sequence>MWLNFLWLGLVILTYMIIMYFVAVKKVDFSIVDVAYGIGFILLSLSALIFSSNFSFNHLIPVILVSLWGVRLAWHVYKRNKKKGIEDIRYQNMRKNWQPHPNRSAFFKVFLFQGMVIYIITFSIMYYITFESEGTLHWFSYIGLVIWIVGYFFEVVGDAQLKKFIANPENKGHIIQTGLWRYTRHPNYFGEATMWWGLFFFTLPVNFPLSLIAIISPLWITILLLFISGVPLLEKHYEGNEEYEEYKKHTSKFFPLPRKK</sequence>
<dbReference type="GeneID" id="41331235"/>
<feature type="transmembrane region" description="Helical" evidence="1">
    <location>
        <begin position="188"/>
        <end position="205"/>
    </location>
</feature>
<dbReference type="RefSeq" id="WP_147664323.1">
    <property type="nucleotide sequence ID" value="NZ_CP042905.2"/>
</dbReference>